<dbReference type="NCBIfam" id="TIGR03921">
    <property type="entry name" value="T7SS_mycosin"/>
    <property type="match status" value="1"/>
</dbReference>
<dbReference type="InterPro" id="IPR036852">
    <property type="entry name" value="Peptidase_S8/S53_dom_sf"/>
</dbReference>
<evidence type="ECO:0000256" key="2">
    <source>
        <dbReference type="ARBA" id="ARBA00011073"/>
    </source>
</evidence>
<evidence type="ECO:0000259" key="13">
    <source>
        <dbReference type="Pfam" id="PF00082"/>
    </source>
</evidence>
<dbReference type="PANTHER" id="PTHR43806:SF11">
    <property type="entry name" value="CEREVISIN-RELATED"/>
    <property type="match status" value="1"/>
</dbReference>
<dbReference type="GO" id="GO:0005886">
    <property type="term" value="C:plasma membrane"/>
    <property type="evidence" value="ECO:0007669"/>
    <property type="project" value="UniProtKB-SubCell"/>
</dbReference>
<evidence type="ECO:0000313" key="15">
    <source>
        <dbReference type="Proteomes" id="UP000619260"/>
    </source>
</evidence>
<dbReference type="InterPro" id="IPR023834">
    <property type="entry name" value="T7SS_pept_S8A_mycosin"/>
</dbReference>
<evidence type="ECO:0000256" key="12">
    <source>
        <dbReference type="SAM" id="Phobius"/>
    </source>
</evidence>
<evidence type="ECO:0000256" key="4">
    <source>
        <dbReference type="ARBA" id="ARBA00022670"/>
    </source>
</evidence>
<feature type="active site" description="Charge relay system" evidence="10">
    <location>
        <position position="233"/>
    </location>
</feature>
<reference evidence="14" key="1">
    <citation type="submission" date="2021-01" db="EMBL/GenBank/DDBJ databases">
        <title>Whole genome shotgun sequence of Virgisporangium aliadipatigenens NBRC 105644.</title>
        <authorList>
            <person name="Komaki H."/>
            <person name="Tamura T."/>
        </authorList>
    </citation>
    <scope>NUCLEOTIDE SEQUENCE</scope>
    <source>
        <strain evidence="14">NBRC 105644</strain>
    </source>
</reference>
<dbReference type="InterPro" id="IPR050131">
    <property type="entry name" value="Peptidase_S8_subtilisin-like"/>
</dbReference>
<feature type="domain" description="Peptidase S8/S53" evidence="13">
    <location>
        <begin position="31"/>
        <end position="281"/>
    </location>
</feature>
<comment type="similarity">
    <text evidence="2 10 11">Belongs to the peptidase S8 family.</text>
</comment>
<evidence type="ECO:0000256" key="11">
    <source>
        <dbReference type="RuleBase" id="RU003355"/>
    </source>
</evidence>
<evidence type="ECO:0000256" key="9">
    <source>
        <dbReference type="ARBA" id="ARBA00023136"/>
    </source>
</evidence>
<dbReference type="PANTHER" id="PTHR43806">
    <property type="entry name" value="PEPTIDASE S8"/>
    <property type="match status" value="1"/>
</dbReference>
<dbReference type="Gene3D" id="3.40.50.200">
    <property type="entry name" value="Peptidase S8/S53 domain"/>
    <property type="match status" value="1"/>
</dbReference>
<proteinExistence type="inferred from homology"/>
<keyword evidence="6 10" id="KW-0378">Hydrolase</keyword>
<dbReference type="PRINTS" id="PR00723">
    <property type="entry name" value="SUBTILISIN"/>
</dbReference>
<evidence type="ECO:0000256" key="6">
    <source>
        <dbReference type="ARBA" id="ARBA00022801"/>
    </source>
</evidence>
<dbReference type="EMBL" id="BOPF01000030">
    <property type="protein sequence ID" value="GIJ49687.1"/>
    <property type="molecule type" value="Genomic_DNA"/>
</dbReference>
<feature type="transmembrane region" description="Helical" evidence="12">
    <location>
        <begin position="324"/>
        <end position="349"/>
    </location>
</feature>
<protein>
    <recommendedName>
        <fullName evidence="13">Peptidase S8/S53 domain-containing protein</fullName>
    </recommendedName>
</protein>
<evidence type="ECO:0000256" key="7">
    <source>
        <dbReference type="ARBA" id="ARBA00022825"/>
    </source>
</evidence>
<keyword evidence="5 12" id="KW-0812">Transmembrane</keyword>
<accession>A0A8J3YSI7</accession>
<comment type="caution">
    <text evidence="14">The sequence shown here is derived from an EMBL/GenBank/DDBJ whole genome shotgun (WGS) entry which is preliminary data.</text>
</comment>
<keyword evidence="7 10" id="KW-0720">Serine protease</keyword>
<dbReference type="SUPFAM" id="SSF52743">
    <property type="entry name" value="Subtilisin-like"/>
    <property type="match status" value="1"/>
</dbReference>
<keyword evidence="15" id="KW-1185">Reference proteome</keyword>
<comment type="subcellular location">
    <subcellularLocation>
        <location evidence="1">Cell membrane</location>
        <topology evidence="1">Single-pass membrane protein</topology>
    </subcellularLocation>
</comment>
<keyword evidence="4 10" id="KW-0645">Protease</keyword>
<evidence type="ECO:0000256" key="8">
    <source>
        <dbReference type="ARBA" id="ARBA00022989"/>
    </source>
</evidence>
<dbReference type="AlphaFoldDB" id="A0A8J3YSI7"/>
<dbReference type="Pfam" id="PF00082">
    <property type="entry name" value="Peptidase_S8"/>
    <property type="match status" value="1"/>
</dbReference>
<organism evidence="14 15">
    <name type="scientific">Virgisporangium aliadipatigenens</name>
    <dbReference type="NCBI Taxonomy" id="741659"/>
    <lineage>
        <taxon>Bacteria</taxon>
        <taxon>Bacillati</taxon>
        <taxon>Actinomycetota</taxon>
        <taxon>Actinomycetes</taxon>
        <taxon>Micromonosporales</taxon>
        <taxon>Micromonosporaceae</taxon>
        <taxon>Virgisporangium</taxon>
    </lineage>
</organism>
<feature type="active site" description="Charge relay system" evidence="10">
    <location>
        <position position="70"/>
    </location>
</feature>
<dbReference type="InterPro" id="IPR015500">
    <property type="entry name" value="Peptidase_S8_subtilisin-rel"/>
</dbReference>
<evidence type="ECO:0000256" key="5">
    <source>
        <dbReference type="ARBA" id="ARBA00022692"/>
    </source>
</evidence>
<keyword evidence="8 12" id="KW-1133">Transmembrane helix</keyword>
<dbReference type="InterPro" id="IPR000209">
    <property type="entry name" value="Peptidase_S8/S53_dom"/>
</dbReference>
<dbReference type="InterPro" id="IPR023828">
    <property type="entry name" value="Peptidase_S8_Ser-AS"/>
</dbReference>
<feature type="active site" description="Charge relay system" evidence="10">
    <location>
        <position position="40"/>
    </location>
</feature>
<dbReference type="InterPro" id="IPR023827">
    <property type="entry name" value="Peptidase_S8_Asp-AS"/>
</dbReference>
<dbReference type="GO" id="GO:0006508">
    <property type="term" value="P:proteolysis"/>
    <property type="evidence" value="ECO:0007669"/>
    <property type="project" value="UniProtKB-KW"/>
</dbReference>
<dbReference type="Proteomes" id="UP000619260">
    <property type="component" value="Unassembled WGS sequence"/>
</dbReference>
<keyword evidence="9 12" id="KW-0472">Membrane</keyword>
<gene>
    <name evidence="14" type="ORF">Val02_65730</name>
</gene>
<evidence type="ECO:0000313" key="14">
    <source>
        <dbReference type="EMBL" id="GIJ49687.1"/>
    </source>
</evidence>
<sequence length="357" mass="36689">MLLPVPATAAPTEQWHLAALRIPEAHQITSGTGVVVAVIDSGVRPHPDLDGQVLAGTDISDKDPSEDNGHGTVCAALIAGRGPAPGKILGIAPGAKILPVRIGNDGGGVAFLRHDEAVRWAVDHGAKVINMSIGVIGRGEATLADAVAYALDHDVVVVASSGNKGADLDEIPAPANVPGVIAVGATGRDGNLWDGTVTGPELTLTAPGVDLPGAYPTDPGKPARYTTIPGGTSASAPIVAGAAALVRAKYPQLSANDVIQRLISTADDAGEPGRDDEYGYGRLNIVKALTADVEPVTENPLGEPERTSDVAIPAPEEERDVTGALLFVAGLFGVFLLLMIGLVVFLFWINRRASLQR</sequence>
<evidence type="ECO:0000256" key="3">
    <source>
        <dbReference type="ARBA" id="ARBA00022475"/>
    </source>
</evidence>
<evidence type="ECO:0000256" key="1">
    <source>
        <dbReference type="ARBA" id="ARBA00004162"/>
    </source>
</evidence>
<dbReference type="PROSITE" id="PS00136">
    <property type="entry name" value="SUBTILASE_ASP"/>
    <property type="match status" value="1"/>
</dbReference>
<evidence type="ECO:0000256" key="10">
    <source>
        <dbReference type="PROSITE-ProRule" id="PRU01240"/>
    </source>
</evidence>
<dbReference type="GO" id="GO:0004252">
    <property type="term" value="F:serine-type endopeptidase activity"/>
    <property type="evidence" value="ECO:0007669"/>
    <property type="project" value="UniProtKB-UniRule"/>
</dbReference>
<dbReference type="PROSITE" id="PS51892">
    <property type="entry name" value="SUBTILASE"/>
    <property type="match status" value="1"/>
</dbReference>
<dbReference type="PROSITE" id="PS00138">
    <property type="entry name" value="SUBTILASE_SER"/>
    <property type="match status" value="1"/>
</dbReference>
<name>A0A8J3YSI7_9ACTN</name>
<keyword evidence="3" id="KW-1003">Cell membrane</keyword>